<gene>
    <name evidence="8" type="ORF">IFO66_07150</name>
</gene>
<dbReference type="InterPro" id="IPR050367">
    <property type="entry name" value="APC_superfamily"/>
</dbReference>
<feature type="transmembrane region" description="Helical" evidence="7">
    <location>
        <begin position="12"/>
        <end position="33"/>
    </location>
</feature>
<feature type="transmembrane region" description="Helical" evidence="7">
    <location>
        <begin position="200"/>
        <end position="217"/>
    </location>
</feature>
<dbReference type="Gene3D" id="1.20.1740.10">
    <property type="entry name" value="Amino acid/polyamine transporter I"/>
    <property type="match status" value="1"/>
</dbReference>
<feature type="transmembrane region" description="Helical" evidence="7">
    <location>
        <begin position="158"/>
        <end position="180"/>
    </location>
</feature>
<name>A0ABR9AY06_9BACL</name>
<feature type="transmembrane region" description="Helical" evidence="7">
    <location>
        <begin position="446"/>
        <end position="469"/>
    </location>
</feature>
<evidence type="ECO:0000256" key="6">
    <source>
        <dbReference type="ARBA" id="ARBA00023136"/>
    </source>
</evidence>
<keyword evidence="5 7" id="KW-1133">Transmembrane helix</keyword>
<reference evidence="8 9" key="1">
    <citation type="submission" date="2020-09" db="EMBL/GenBank/DDBJ databases">
        <title>Paenibacillus sp. CAU 1523 isolated from sand of Haeundae Beach.</title>
        <authorList>
            <person name="Kim W."/>
        </authorList>
    </citation>
    <scope>NUCLEOTIDE SEQUENCE [LARGE SCALE GENOMIC DNA]</scope>
    <source>
        <strain evidence="8 9">CAU 1523</strain>
    </source>
</reference>
<feature type="transmembrane region" description="Helical" evidence="7">
    <location>
        <begin position="415"/>
        <end position="434"/>
    </location>
</feature>
<evidence type="ECO:0000313" key="8">
    <source>
        <dbReference type="EMBL" id="MBD8498082.1"/>
    </source>
</evidence>
<evidence type="ECO:0000256" key="7">
    <source>
        <dbReference type="SAM" id="Phobius"/>
    </source>
</evidence>
<dbReference type="EMBL" id="JACYTN010000003">
    <property type="protein sequence ID" value="MBD8498082.1"/>
    <property type="molecule type" value="Genomic_DNA"/>
</dbReference>
<keyword evidence="9" id="KW-1185">Reference proteome</keyword>
<organism evidence="8 9">
    <name type="scientific">Paenibacillus arenosi</name>
    <dbReference type="NCBI Taxonomy" id="2774142"/>
    <lineage>
        <taxon>Bacteria</taxon>
        <taxon>Bacillati</taxon>
        <taxon>Bacillota</taxon>
        <taxon>Bacilli</taxon>
        <taxon>Bacillales</taxon>
        <taxon>Paenibacillaceae</taxon>
        <taxon>Paenibacillus</taxon>
    </lineage>
</organism>
<protein>
    <submittedName>
        <fullName evidence="8">Amino acid permease</fullName>
    </submittedName>
</protein>
<comment type="subcellular location">
    <subcellularLocation>
        <location evidence="1">Cell membrane</location>
        <topology evidence="1">Multi-pass membrane protein</topology>
    </subcellularLocation>
</comment>
<evidence type="ECO:0000256" key="4">
    <source>
        <dbReference type="ARBA" id="ARBA00022692"/>
    </source>
</evidence>
<dbReference type="Proteomes" id="UP000634529">
    <property type="component" value="Unassembled WGS sequence"/>
</dbReference>
<accession>A0ABR9AY06</accession>
<proteinExistence type="predicted"/>
<dbReference type="PIRSF" id="PIRSF006060">
    <property type="entry name" value="AA_transporter"/>
    <property type="match status" value="1"/>
</dbReference>
<keyword evidence="2" id="KW-0813">Transport</keyword>
<keyword evidence="4 7" id="KW-0812">Transmembrane</keyword>
<feature type="transmembrane region" description="Helical" evidence="7">
    <location>
        <begin position="276"/>
        <end position="298"/>
    </location>
</feature>
<evidence type="ECO:0000256" key="5">
    <source>
        <dbReference type="ARBA" id="ARBA00022989"/>
    </source>
</evidence>
<feature type="transmembrane region" description="Helical" evidence="7">
    <location>
        <begin position="238"/>
        <end position="256"/>
    </location>
</feature>
<dbReference type="RefSeq" id="WP_192024470.1">
    <property type="nucleotide sequence ID" value="NZ_JACYTN010000003.1"/>
</dbReference>
<comment type="caution">
    <text evidence="8">The sequence shown here is derived from an EMBL/GenBank/DDBJ whole genome shotgun (WGS) entry which is preliminary data.</text>
</comment>
<evidence type="ECO:0000256" key="2">
    <source>
        <dbReference type="ARBA" id="ARBA00022448"/>
    </source>
</evidence>
<evidence type="ECO:0000256" key="3">
    <source>
        <dbReference type="ARBA" id="ARBA00022475"/>
    </source>
</evidence>
<feature type="transmembrane region" description="Helical" evidence="7">
    <location>
        <begin position="341"/>
        <end position="363"/>
    </location>
</feature>
<feature type="transmembrane region" description="Helical" evidence="7">
    <location>
        <begin position="128"/>
        <end position="146"/>
    </location>
</feature>
<keyword evidence="6 7" id="KW-0472">Membrane</keyword>
<dbReference type="Pfam" id="PF13520">
    <property type="entry name" value="AA_permease_2"/>
    <property type="match status" value="1"/>
</dbReference>
<keyword evidence="3" id="KW-1003">Cell membrane</keyword>
<sequence>MIDNEARKLRWHNIALMAFVSVWGFGNVVNNYANQGLSVITSWILIIALYFIPYALMVGQLGSTFKDGKGGVSSWIKETMGANLAYFAAWTYWVVHIPYLAQKPQAIVIALGWAATGEGTLVKEFSPVALQTITLLIFLFFLWIASRGISSLKRIGTIAGISVFVMSLLYIALAVTAPMLTGVQVATADMSVSSFIPEFNFAYFTTLSMLVFAVGGAEKISPYVNNTHNPTKEFPRGMLVLAIMVAVCALLGSFAMGMMFDSNNIPDDLKMNGQYYAFQILGEYYGIGNVLMIMYALANTLAQISALAFSIDAPLKVLLSDSDDRYVPRSLLKTNKRGTPVNGYIMTAVLVGILIMVPAFGIGNMNTLFNWLLDLNSIVMPLRYLFVFLAFMALMKLSDKFISEYKFVKNNKVGFAIGLWCFVFTAFACFMGMFPKVPMFTSEWYFQFGLNVVTPFALLGLGLILPMLARRNR</sequence>
<dbReference type="PANTHER" id="PTHR42770:SF15">
    <property type="entry name" value="GLUTAMATE_GAMMA-AMINOBUTYRATE ANTIPORTER-RELATED"/>
    <property type="match status" value="1"/>
</dbReference>
<dbReference type="PANTHER" id="PTHR42770">
    <property type="entry name" value="AMINO ACID TRANSPORTER-RELATED"/>
    <property type="match status" value="1"/>
</dbReference>
<feature type="transmembrane region" description="Helical" evidence="7">
    <location>
        <begin position="39"/>
        <end position="59"/>
    </location>
</feature>
<dbReference type="InterPro" id="IPR002293">
    <property type="entry name" value="AA/rel_permease1"/>
</dbReference>
<evidence type="ECO:0000256" key="1">
    <source>
        <dbReference type="ARBA" id="ARBA00004651"/>
    </source>
</evidence>
<evidence type="ECO:0000313" key="9">
    <source>
        <dbReference type="Proteomes" id="UP000634529"/>
    </source>
</evidence>
<feature type="transmembrane region" description="Helical" evidence="7">
    <location>
        <begin position="375"/>
        <end position="394"/>
    </location>
</feature>